<feature type="signal peptide" evidence="1">
    <location>
        <begin position="1"/>
        <end position="17"/>
    </location>
</feature>
<evidence type="ECO:0000313" key="3">
    <source>
        <dbReference type="Proteomes" id="UP000813385"/>
    </source>
</evidence>
<dbReference type="AlphaFoldDB" id="A0A8K0X530"/>
<evidence type="ECO:0000313" key="2">
    <source>
        <dbReference type="EMBL" id="KAH7367422.1"/>
    </source>
</evidence>
<name>A0A8K0X530_9PEZI</name>
<dbReference type="OrthoDB" id="3552888at2759"/>
<gene>
    <name evidence="2" type="ORF">B0T11DRAFT_325695</name>
</gene>
<dbReference type="EMBL" id="JAGPXD010000002">
    <property type="protein sequence ID" value="KAH7367422.1"/>
    <property type="molecule type" value="Genomic_DNA"/>
</dbReference>
<keyword evidence="3" id="KW-1185">Reference proteome</keyword>
<proteinExistence type="predicted"/>
<evidence type="ECO:0000256" key="1">
    <source>
        <dbReference type="SAM" id="SignalP"/>
    </source>
</evidence>
<dbReference type="Proteomes" id="UP000813385">
    <property type="component" value="Unassembled WGS sequence"/>
</dbReference>
<accession>A0A8K0X530</accession>
<sequence>MRLIIPTVALCVALVTAASMEVPSKEGLSLRTAENANIEGLPIVDLEVTDDRIEGRVFSGTYESAVAEMKAFRPEFFAREVEEDESKDDTGLDKREGAPVKCNWGGRIGSWNQCIDGMVSLGRAGDKWCVVKPSSCARVSCSYNCGMFLCNKRKKAQKVRCRNIPDHINAIGEKCRNVFGQINGRRDFRNYFIGLGKQKC</sequence>
<protein>
    <recommendedName>
        <fullName evidence="4">Secreted protein</fullName>
    </recommendedName>
</protein>
<feature type="chain" id="PRO_5035428800" description="Secreted protein" evidence="1">
    <location>
        <begin position="18"/>
        <end position="200"/>
    </location>
</feature>
<reference evidence="2" key="1">
    <citation type="journal article" date="2021" name="Nat. Commun.">
        <title>Genetic determinants of endophytism in the Arabidopsis root mycobiome.</title>
        <authorList>
            <person name="Mesny F."/>
            <person name="Miyauchi S."/>
            <person name="Thiergart T."/>
            <person name="Pickel B."/>
            <person name="Atanasova L."/>
            <person name="Karlsson M."/>
            <person name="Huettel B."/>
            <person name="Barry K.W."/>
            <person name="Haridas S."/>
            <person name="Chen C."/>
            <person name="Bauer D."/>
            <person name="Andreopoulos W."/>
            <person name="Pangilinan J."/>
            <person name="LaButti K."/>
            <person name="Riley R."/>
            <person name="Lipzen A."/>
            <person name="Clum A."/>
            <person name="Drula E."/>
            <person name="Henrissat B."/>
            <person name="Kohler A."/>
            <person name="Grigoriev I.V."/>
            <person name="Martin F.M."/>
            <person name="Hacquard S."/>
        </authorList>
    </citation>
    <scope>NUCLEOTIDE SEQUENCE</scope>
    <source>
        <strain evidence="2">MPI-CAGE-AT-0016</strain>
    </source>
</reference>
<keyword evidence="1" id="KW-0732">Signal</keyword>
<organism evidence="2 3">
    <name type="scientific">Plectosphaerella cucumerina</name>
    <dbReference type="NCBI Taxonomy" id="40658"/>
    <lineage>
        <taxon>Eukaryota</taxon>
        <taxon>Fungi</taxon>
        <taxon>Dikarya</taxon>
        <taxon>Ascomycota</taxon>
        <taxon>Pezizomycotina</taxon>
        <taxon>Sordariomycetes</taxon>
        <taxon>Hypocreomycetidae</taxon>
        <taxon>Glomerellales</taxon>
        <taxon>Plectosphaerellaceae</taxon>
        <taxon>Plectosphaerella</taxon>
    </lineage>
</organism>
<comment type="caution">
    <text evidence="2">The sequence shown here is derived from an EMBL/GenBank/DDBJ whole genome shotgun (WGS) entry which is preliminary data.</text>
</comment>
<evidence type="ECO:0008006" key="4">
    <source>
        <dbReference type="Google" id="ProtNLM"/>
    </source>
</evidence>